<feature type="domain" description="NADH-ubiquinone oxidoreductase 21kDa subunit C-terminal fungi" evidence="3">
    <location>
        <begin position="103"/>
        <end position="170"/>
    </location>
</feature>
<proteinExistence type="predicted"/>
<dbReference type="EMBL" id="LXFE01003392">
    <property type="protein sequence ID" value="OLL22400.1"/>
    <property type="molecule type" value="Genomic_DNA"/>
</dbReference>
<keyword evidence="1" id="KW-0812">Transmembrane</keyword>
<sequence>MAAPRFKAPAAKYPTIDIDPHFSRVVGYARPVDWAITAACTAAGPALMAVMNELSPVRARINRPVFFLSSTLGLFGGFLLAYKRSSLRFWGWTENAREQEMDMREMTQRILDGKPLYGTSELSPHMQGVAARNSRYSVLMFTTIPWFNFVNHTEHGVDTAKYYQNAAAQKEAAAPSS</sequence>
<dbReference type="InterPro" id="IPR053229">
    <property type="entry name" value="NADH-Q_oxidrdct_subunit"/>
</dbReference>
<dbReference type="InterPro" id="IPR019721">
    <property type="entry name" value="NADH-UbQ_OxRdtase_su21_N"/>
</dbReference>
<evidence type="ECO:0000259" key="2">
    <source>
        <dbReference type="Pfam" id="PF10785"/>
    </source>
</evidence>
<feature type="domain" description="NADH-ubiquinone oxidoreductase 21kDa subunit N-terminal" evidence="2">
    <location>
        <begin position="12"/>
        <end position="94"/>
    </location>
</feature>
<dbReference type="PANTHER" id="PTHR34062">
    <property type="entry name" value="OXIDOREDUCTASE 21 KDA SUBUNIT, PUTATIVE (AFU_ORTHOLOGUE AFUA_4G04750)-RELATED"/>
    <property type="match status" value="1"/>
</dbReference>
<feature type="transmembrane region" description="Helical" evidence="1">
    <location>
        <begin position="64"/>
        <end position="82"/>
    </location>
</feature>
<keyword evidence="5" id="KW-1185">Reference proteome</keyword>
<protein>
    <submittedName>
        <fullName evidence="4">NADH-ubiquinone oxidoreductase 20 subunit</fullName>
    </submittedName>
</protein>
<evidence type="ECO:0000259" key="3">
    <source>
        <dbReference type="Pfam" id="PF12853"/>
    </source>
</evidence>
<dbReference type="InterPro" id="IPR024549">
    <property type="entry name" value="NADH-UbQ_OxRdtase_su21_C_fun"/>
</dbReference>
<dbReference type="Proteomes" id="UP000186594">
    <property type="component" value="Unassembled WGS sequence"/>
</dbReference>
<dbReference type="STRING" id="1198029.A0A1U7LIB2"/>
<evidence type="ECO:0000256" key="1">
    <source>
        <dbReference type="SAM" id="Phobius"/>
    </source>
</evidence>
<organism evidence="4 5">
    <name type="scientific">Neolecta irregularis (strain DAH-3)</name>
    <dbReference type="NCBI Taxonomy" id="1198029"/>
    <lineage>
        <taxon>Eukaryota</taxon>
        <taxon>Fungi</taxon>
        <taxon>Dikarya</taxon>
        <taxon>Ascomycota</taxon>
        <taxon>Taphrinomycotina</taxon>
        <taxon>Neolectales</taxon>
        <taxon>Neolectaceae</taxon>
        <taxon>Neolecta</taxon>
    </lineage>
</organism>
<reference evidence="4 5" key="1">
    <citation type="submission" date="2016-04" db="EMBL/GenBank/DDBJ databases">
        <title>Evolutionary innovation and constraint leading to complex multicellularity in the Ascomycota.</title>
        <authorList>
            <person name="Cisse O."/>
            <person name="Nguyen A."/>
            <person name="Hewitt D.A."/>
            <person name="Jedd G."/>
            <person name="Stajich J.E."/>
        </authorList>
    </citation>
    <scope>NUCLEOTIDE SEQUENCE [LARGE SCALE GENOMIC DNA]</scope>
    <source>
        <strain evidence="4 5">DAH-3</strain>
    </source>
</reference>
<accession>A0A1U7LIB2</accession>
<keyword evidence="1" id="KW-1133">Transmembrane helix</keyword>
<dbReference type="Pfam" id="PF12853">
    <property type="entry name" value="NADH_u_ox_C"/>
    <property type="match status" value="1"/>
</dbReference>
<dbReference type="PANTHER" id="PTHR34062:SF1">
    <property type="entry name" value="NADH-UBIQUINONE OXIDOREDUCTASE 21KDA SUBUNIT N-TERMINAL DOMAIN-CONTAINING PROTEIN"/>
    <property type="match status" value="1"/>
</dbReference>
<evidence type="ECO:0000313" key="4">
    <source>
        <dbReference type="EMBL" id="OLL22400.1"/>
    </source>
</evidence>
<dbReference type="OrthoDB" id="196140at2759"/>
<keyword evidence="4" id="KW-0830">Ubiquinone</keyword>
<comment type="caution">
    <text evidence="4">The sequence shown here is derived from an EMBL/GenBank/DDBJ whole genome shotgun (WGS) entry which is preliminary data.</text>
</comment>
<name>A0A1U7LIB2_NEOID</name>
<dbReference type="OMA" id="TVPWFNF"/>
<dbReference type="AlphaFoldDB" id="A0A1U7LIB2"/>
<keyword evidence="1" id="KW-0472">Membrane</keyword>
<evidence type="ECO:0000313" key="5">
    <source>
        <dbReference type="Proteomes" id="UP000186594"/>
    </source>
</evidence>
<gene>
    <name evidence="4" type="ORF">NEOLI_004704</name>
</gene>
<dbReference type="Pfam" id="PF10785">
    <property type="entry name" value="NADH-u_ox-rdase"/>
    <property type="match status" value="1"/>
</dbReference>